<dbReference type="OrthoDB" id="5562925at2"/>
<gene>
    <name evidence="2" type="ORF">EYW49_06585</name>
</gene>
<dbReference type="EMBL" id="SJFN01000007">
    <property type="protein sequence ID" value="TBW39531.1"/>
    <property type="molecule type" value="Genomic_DNA"/>
</dbReference>
<proteinExistence type="predicted"/>
<keyword evidence="3" id="KW-1185">Reference proteome</keyword>
<accession>A0A4Q9VTV7</accession>
<organism evidence="2 3">
    <name type="scientific">Siculibacillus lacustris</name>
    <dbReference type="NCBI Taxonomy" id="1549641"/>
    <lineage>
        <taxon>Bacteria</taxon>
        <taxon>Pseudomonadati</taxon>
        <taxon>Pseudomonadota</taxon>
        <taxon>Alphaproteobacteria</taxon>
        <taxon>Hyphomicrobiales</taxon>
        <taxon>Ancalomicrobiaceae</taxon>
        <taxon>Siculibacillus</taxon>
    </lineage>
</organism>
<protein>
    <recommendedName>
        <fullName evidence="1">Sulphotransferase Stf0 domain-containing protein</fullName>
    </recommendedName>
</protein>
<dbReference type="Pfam" id="PF09037">
    <property type="entry name" value="Sulphotransf"/>
    <property type="match status" value="1"/>
</dbReference>
<dbReference type="InterPro" id="IPR024628">
    <property type="entry name" value="Sulfotransferase_Stf0_dom"/>
</dbReference>
<comment type="caution">
    <text evidence="2">The sequence shown here is derived from an EMBL/GenBank/DDBJ whole genome shotgun (WGS) entry which is preliminary data.</text>
</comment>
<feature type="domain" description="Sulphotransferase Stf0" evidence="1">
    <location>
        <begin position="8"/>
        <end position="201"/>
    </location>
</feature>
<dbReference type="SUPFAM" id="SSF52540">
    <property type="entry name" value="P-loop containing nucleoside triphosphate hydrolases"/>
    <property type="match status" value="1"/>
</dbReference>
<name>A0A4Q9VTV7_9HYPH</name>
<dbReference type="Proteomes" id="UP000292781">
    <property type="component" value="Unassembled WGS sequence"/>
</dbReference>
<dbReference type="Gene3D" id="3.40.50.300">
    <property type="entry name" value="P-loop containing nucleotide triphosphate hydrolases"/>
    <property type="match status" value="1"/>
</dbReference>
<dbReference type="InterPro" id="IPR027417">
    <property type="entry name" value="P-loop_NTPase"/>
</dbReference>
<sequence length="407" mass="45989">MGRPNKSIVIACTLRSGSNLLCELLHRLGYADATEFFQESRYYNRLSANRPDLPQPPSILELRSEFEARHAGLDHYGVKWNLAQYELFLETIAGQIEARDFADWLPNAVWIRLSRRHAIDQAVSLVLARKTGIWVYGDLPAIEKAPVYDFDEIWATFVDLAVEEARWNDHLRRIGVVSVPVVYEDLIDDYGGTMRRILAVVDPAAVDRVAPGEALPPGLLNQSIGNPNAAEFIERFAADLAAGRRSDHDVAEILWPLIEQMTSRRDVDLFSRFLGDHAGHHPVIRKLDLRRLAAVEGDVFWDERPHFLDGIAVRLTPGASLRLEATFARLFIEFLGHPWSGTVKIDVDGVTEKLSLYSPSTVTVPWLLTFEDTRARVITLRPLSEASRLSDGYEVWTQRVWISADAE</sequence>
<dbReference type="AlphaFoldDB" id="A0A4Q9VTV7"/>
<dbReference type="RefSeq" id="WP_131307440.1">
    <property type="nucleotide sequence ID" value="NZ_SJFN01000007.1"/>
</dbReference>
<reference evidence="2 3" key="1">
    <citation type="submission" date="2019-02" db="EMBL/GenBank/DDBJ databases">
        <title>Siculibacillus lacustris gen. nov., sp. nov., a new rosette-forming bacterium isolated from a freshwater crater lake (Lake St. Ana, Romania).</title>
        <authorList>
            <person name="Felfoldi T."/>
            <person name="Marton Z."/>
            <person name="Szabo A."/>
            <person name="Mentes A."/>
            <person name="Boka K."/>
            <person name="Marialigeti K."/>
            <person name="Mathe I."/>
            <person name="Koncz M."/>
            <person name="Schumann P."/>
            <person name="Toth E."/>
        </authorList>
    </citation>
    <scope>NUCLEOTIDE SEQUENCE [LARGE SCALE GENOMIC DNA]</scope>
    <source>
        <strain evidence="2 3">SA-279</strain>
    </source>
</reference>
<evidence type="ECO:0000313" key="3">
    <source>
        <dbReference type="Proteomes" id="UP000292781"/>
    </source>
</evidence>
<evidence type="ECO:0000313" key="2">
    <source>
        <dbReference type="EMBL" id="TBW39531.1"/>
    </source>
</evidence>
<evidence type="ECO:0000259" key="1">
    <source>
        <dbReference type="Pfam" id="PF09037"/>
    </source>
</evidence>